<protein>
    <submittedName>
        <fullName evidence="2">Antibiotic biosynthesis monooxygenase</fullName>
    </submittedName>
</protein>
<dbReference type="InterPro" id="IPR050744">
    <property type="entry name" value="AI-2_Isomerase_LsrG"/>
</dbReference>
<reference evidence="3" key="1">
    <citation type="submission" date="2016-07" db="EMBL/GenBank/DDBJ databases">
        <authorList>
            <person name="Florea S."/>
            <person name="Webb J.S."/>
            <person name="Jaromczyk J."/>
            <person name="Schardl C.L."/>
        </authorList>
    </citation>
    <scope>NUCLEOTIDE SEQUENCE [LARGE SCALE GENOMIC DNA]</scope>
    <source>
        <strain evidence="3">MV-1</strain>
    </source>
</reference>
<dbReference type="GO" id="GO:0005829">
    <property type="term" value="C:cytosol"/>
    <property type="evidence" value="ECO:0007669"/>
    <property type="project" value="TreeGrafter"/>
</dbReference>
<dbReference type="STRING" id="28181.BEN30_12485"/>
<evidence type="ECO:0000259" key="1">
    <source>
        <dbReference type="PROSITE" id="PS51725"/>
    </source>
</evidence>
<dbReference type="GO" id="GO:0004497">
    <property type="term" value="F:monooxygenase activity"/>
    <property type="evidence" value="ECO:0007669"/>
    <property type="project" value="UniProtKB-KW"/>
</dbReference>
<dbReference type="Pfam" id="PF03992">
    <property type="entry name" value="ABM"/>
    <property type="match status" value="1"/>
</dbReference>
<dbReference type="EMBL" id="MCGG01000036">
    <property type="protein sequence ID" value="OEJ66205.1"/>
    <property type="molecule type" value="Genomic_DNA"/>
</dbReference>
<dbReference type="SUPFAM" id="SSF54909">
    <property type="entry name" value="Dimeric alpha+beta barrel"/>
    <property type="match status" value="1"/>
</dbReference>
<dbReference type="PANTHER" id="PTHR33336">
    <property type="entry name" value="QUINOL MONOOXYGENASE YGIN-RELATED"/>
    <property type="match status" value="1"/>
</dbReference>
<dbReference type="AlphaFoldDB" id="A0A1E5Q714"/>
<dbReference type="RefSeq" id="WP_069958410.1">
    <property type="nucleotide sequence ID" value="NZ_MCGG01000036.1"/>
</dbReference>
<name>A0A1E5Q714_9PROT</name>
<dbReference type="PANTHER" id="PTHR33336:SF1">
    <property type="entry name" value="(4S)-4-HYDROXY-5-PHOSPHONOOXYPENTANE-2,3-DIONE ISOMERASE"/>
    <property type="match status" value="1"/>
</dbReference>
<dbReference type="PROSITE" id="PS51725">
    <property type="entry name" value="ABM"/>
    <property type="match status" value="1"/>
</dbReference>
<keyword evidence="2" id="KW-0503">Monooxygenase</keyword>
<evidence type="ECO:0000313" key="2">
    <source>
        <dbReference type="EMBL" id="OEJ66205.1"/>
    </source>
</evidence>
<comment type="caution">
    <text evidence="2">The sequence shown here is derived from an EMBL/GenBank/DDBJ whole genome shotgun (WGS) entry which is preliminary data.</text>
</comment>
<dbReference type="Proteomes" id="UP000095347">
    <property type="component" value="Unassembled WGS sequence"/>
</dbReference>
<dbReference type="OrthoDB" id="9812192at2"/>
<proteinExistence type="predicted"/>
<keyword evidence="2" id="KW-0560">Oxidoreductase</keyword>
<gene>
    <name evidence="2" type="ORF">BEN30_12485</name>
</gene>
<evidence type="ECO:0000313" key="3">
    <source>
        <dbReference type="Proteomes" id="UP000095347"/>
    </source>
</evidence>
<dbReference type="InterPro" id="IPR011008">
    <property type="entry name" value="Dimeric_a/b-barrel"/>
</dbReference>
<organism evidence="2 3">
    <name type="scientific">Magnetovibrio blakemorei</name>
    <dbReference type="NCBI Taxonomy" id="28181"/>
    <lineage>
        <taxon>Bacteria</taxon>
        <taxon>Pseudomonadati</taxon>
        <taxon>Pseudomonadota</taxon>
        <taxon>Alphaproteobacteria</taxon>
        <taxon>Rhodospirillales</taxon>
        <taxon>Magnetovibrionaceae</taxon>
        <taxon>Magnetovibrio</taxon>
    </lineage>
</organism>
<sequence length="100" mass="11508">MPVTLVYISVKPECIDDFISASKTNHSQSVKEPGNHRFDLLQNEADPSQFVFYEWYKSDADIAAHKQTDQYLNWRKTVDPMMAVPRRGVRHIGLCPELNA</sequence>
<dbReference type="InterPro" id="IPR007138">
    <property type="entry name" value="ABM_dom"/>
</dbReference>
<dbReference type="Gene3D" id="3.30.70.100">
    <property type="match status" value="1"/>
</dbReference>
<accession>A0A1E5Q714</accession>
<feature type="domain" description="ABM" evidence="1">
    <location>
        <begin position="2"/>
        <end position="90"/>
    </location>
</feature>
<keyword evidence="3" id="KW-1185">Reference proteome</keyword>